<sequence>MLIILLIAVGLLLAIIVGLSLKLRQLSWTLNTKLNDIDRAFGQIRKQLGALSTSIESSANETQNAVYLSQLDLTMPVFMGGWSIDTFLGKFLVQHVVESRPKTILELGSGSSTVLIARALEIVGIHDCTHIAVDHEPKYLGISREYARLNGLEDRVTWLECPLRHYDEFDKLWYGGLLDRLEGKKIDLLAIDGPPGPIQRHSRYPALPLLKRFLAEHCTVILDDAGRDEEQEIVQRWGNENPEFKVDLWPNGHGIAMLTR</sequence>
<dbReference type="Gene3D" id="3.40.50.150">
    <property type="entry name" value="Vaccinia Virus protein VP39"/>
    <property type="match status" value="1"/>
</dbReference>
<dbReference type="KEGG" id="mmai:sS8_0458"/>
<name>A0A286P452_9GAMM</name>
<keyword evidence="2" id="KW-1185">Reference proteome</keyword>
<evidence type="ECO:0008006" key="3">
    <source>
        <dbReference type="Google" id="ProtNLM"/>
    </source>
</evidence>
<accession>A0A286P452</accession>
<protein>
    <recommendedName>
        <fullName evidence="3">Class I SAM-dependent methyltransferase</fullName>
    </recommendedName>
</protein>
<gene>
    <name evidence="1" type="ORF">sS8_0458</name>
</gene>
<reference evidence="1 2" key="1">
    <citation type="submission" date="2016-12" db="EMBL/GenBank/DDBJ databases">
        <title>Genome sequencing of Methylocaldum marinum.</title>
        <authorList>
            <person name="Takeuchi M."/>
            <person name="Kamagata Y."/>
            <person name="Hiraoka S."/>
            <person name="Oshima K."/>
            <person name="Hattori M."/>
            <person name="Iwasaki W."/>
        </authorList>
    </citation>
    <scope>NUCLEOTIDE SEQUENCE [LARGE SCALE GENOMIC DNA]</scope>
    <source>
        <strain evidence="1 2">S8</strain>
    </source>
</reference>
<dbReference type="RefSeq" id="WP_170160914.1">
    <property type="nucleotide sequence ID" value="NZ_AP017928.1"/>
</dbReference>
<dbReference type="Proteomes" id="UP000266313">
    <property type="component" value="Chromosome"/>
</dbReference>
<dbReference type="InterPro" id="IPR029063">
    <property type="entry name" value="SAM-dependent_MTases_sf"/>
</dbReference>
<dbReference type="SUPFAM" id="SSF53335">
    <property type="entry name" value="S-adenosyl-L-methionine-dependent methyltransferases"/>
    <property type="match status" value="1"/>
</dbReference>
<dbReference type="EMBL" id="AP017928">
    <property type="protein sequence ID" value="BBA32424.1"/>
    <property type="molecule type" value="Genomic_DNA"/>
</dbReference>
<organism evidence="1 2">
    <name type="scientific">Methylocaldum marinum</name>
    <dbReference type="NCBI Taxonomy" id="1432792"/>
    <lineage>
        <taxon>Bacteria</taxon>
        <taxon>Pseudomonadati</taxon>
        <taxon>Pseudomonadota</taxon>
        <taxon>Gammaproteobacteria</taxon>
        <taxon>Methylococcales</taxon>
        <taxon>Methylococcaceae</taxon>
        <taxon>Methylocaldum</taxon>
    </lineage>
</organism>
<proteinExistence type="predicted"/>
<evidence type="ECO:0000313" key="2">
    <source>
        <dbReference type="Proteomes" id="UP000266313"/>
    </source>
</evidence>
<dbReference type="AlphaFoldDB" id="A0A286P452"/>
<dbReference type="Pfam" id="PF13578">
    <property type="entry name" value="Methyltransf_24"/>
    <property type="match status" value="1"/>
</dbReference>
<evidence type="ECO:0000313" key="1">
    <source>
        <dbReference type="EMBL" id="BBA32424.1"/>
    </source>
</evidence>